<proteinExistence type="predicted"/>
<reference evidence="2" key="1">
    <citation type="submission" date="2020-03" db="EMBL/GenBank/DDBJ databases">
        <title>Complete genome sequence of sulfur-oxidizing bacterium skT11.</title>
        <authorList>
            <person name="Kanda M."/>
            <person name="Kojima H."/>
            <person name="Fukui M."/>
        </authorList>
    </citation>
    <scope>NUCLEOTIDE SEQUENCE [LARGE SCALE GENOMIC DNA]</scope>
    <source>
        <strain evidence="2">skT11</strain>
    </source>
</reference>
<dbReference type="AlphaFoldDB" id="A0A6F8VA26"/>
<sequence>MPSATAATPQKKSAKLARARAVASAGSQLLTGQALLDDMEAYRKKVAATPDSARSFLTRLGVMTPSGKVKKLIRG</sequence>
<name>A0A6F8VA26_9PROT</name>
<dbReference type="KEGG" id="slac:SKTS_14000"/>
<dbReference type="RefSeq" id="WP_173062362.1">
    <property type="nucleotide sequence ID" value="NZ_AP022853.1"/>
</dbReference>
<keyword evidence="2" id="KW-1185">Reference proteome</keyword>
<evidence type="ECO:0000313" key="2">
    <source>
        <dbReference type="Proteomes" id="UP000502260"/>
    </source>
</evidence>
<dbReference type="EMBL" id="AP022853">
    <property type="protein sequence ID" value="BCB26514.1"/>
    <property type="molecule type" value="Genomic_DNA"/>
</dbReference>
<protein>
    <submittedName>
        <fullName evidence="1">Uncharacterized protein</fullName>
    </submittedName>
</protein>
<evidence type="ECO:0000313" key="1">
    <source>
        <dbReference type="EMBL" id="BCB26514.1"/>
    </source>
</evidence>
<organism evidence="1 2">
    <name type="scientific">Sulfurimicrobium lacus</name>
    <dbReference type="NCBI Taxonomy" id="2715678"/>
    <lineage>
        <taxon>Bacteria</taxon>
        <taxon>Pseudomonadati</taxon>
        <taxon>Pseudomonadota</taxon>
        <taxon>Betaproteobacteria</taxon>
        <taxon>Nitrosomonadales</taxon>
        <taxon>Sulfuricellaceae</taxon>
        <taxon>Sulfurimicrobium</taxon>
    </lineage>
</organism>
<accession>A0A6F8VA26</accession>
<dbReference type="Proteomes" id="UP000502260">
    <property type="component" value="Chromosome"/>
</dbReference>
<gene>
    <name evidence="1" type="ORF">SKTS_14000</name>
</gene>